<sequence length="181" mass="20112">MPSLRRKDTDSLGKQLPGSPKPVTYWLQLESIRGLLSHDRTYQVKAYWRHLPKKVVSLDHLAGPGDEGALRVRKQLPLPAERSAESLVVVVLRFDDVPGSERNEADLVGSVQLDVLDAQNHRLVEHALPPSDARLRLRIFPQSMEGPETPTHEAAGRGDSSTSEVEQGEEEAMEEDPVLDV</sequence>
<evidence type="ECO:0000313" key="2">
    <source>
        <dbReference type="EMBL" id="CAJ1372139.1"/>
    </source>
</evidence>
<gene>
    <name evidence="2" type="ORF">EVOR1521_LOCUS2279</name>
</gene>
<accession>A0AA36HMY8</accession>
<evidence type="ECO:0000313" key="3">
    <source>
        <dbReference type="Proteomes" id="UP001178507"/>
    </source>
</evidence>
<organism evidence="2 3">
    <name type="scientific">Effrenium voratum</name>
    <dbReference type="NCBI Taxonomy" id="2562239"/>
    <lineage>
        <taxon>Eukaryota</taxon>
        <taxon>Sar</taxon>
        <taxon>Alveolata</taxon>
        <taxon>Dinophyceae</taxon>
        <taxon>Suessiales</taxon>
        <taxon>Symbiodiniaceae</taxon>
        <taxon>Effrenium</taxon>
    </lineage>
</organism>
<dbReference type="AlphaFoldDB" id="A0AA36HMY8"/>
<keyword evidence="3" id="KW-1185">Reference proteome</keyword>
<dbReference type="Proteomes" id="UP001178507">
    <property type="component" value="Unassembled WGS sequence"/>
</dbReference>
<feature type="region of interest" description="Disordered" evidence="1">
    <location>
        <begin position="142"/>
        <end position="181"/>
    </location>
</feature>
<reference evidence="2" key="1">
    <citation type="submission" date="2023-08" db="EMBL/GenBank/DDBJ databases">
        <authorList>
            <person name="Chen Y."/>
            <person name="Shah S."/>
            <person name="Dougan E. K."/>
            <person name="Thang M."/>
            <person name="Chan C."/>
        </authorList>
    </citation>
    <scope>NUCLEOTIDE SEQUENCE</scope>
</reference>
<name>A0AA36HMY8_9DINO</name>
<feature type="compositionally biased region" description="Acidic residues" evidence="1">
    <location>
        <begin position="166"/>
        <end position="181"/>
    </location>
</feature>
<dbReference type="EMBL" id="CAUJNA010000116">
    <property type="protein sequence ID" value="CAJ1372139.1"/>
    <property type="molecule type" value="Genomic_DNA"/>
</dbReference>
<proteinExistence type="predicted"/>
<protein>
    <submittedName>
        <fullName evidence="2">Uncharacterized protein</fullName>
    </submittedName>
</protein>
<comment type="caution">
    <text evidence="2">The sequence shown here is derived from an EMBL/GenBank/DDBJ whole genome shotgun (WGS) entry which is preliminary data.</text>
</comment>
<evidence type="ECO:0000256" key="1">
    <source>
        <dbReference type="SAM" id="MobiDB-lite"/>
    </source>
</evidence>